<sequence>MMVPALKLDPNQTLEEIKAAMKDIVTIYDSIDIVVNNAGYVQTGILEEVTPEATFRQFQVNTFGPLNGFCAVLPSFTKFHAAELDNPVKNMEIIYDVVTSSGHAAGRDLLALGSDAIAEISKPASQTLTDLKAWQEINVISDFSDEQ</sequence>
<proteinExistence type="inferred from homology"/>
<evidence type="ECO:0000256" key="2">
    <source>
        <dbReference type="ARBA" id="ARBA00023002"/>
    </source>
</evidence>
<organism evidence="3">
    <name type="scientific">Ajellomyces dermatitidis (strain ATCC 18188 / CBS 674.68)</name>
    <name type="common">Blastomyces dermatitidis</name>
    <dbReference type="NCBI Taxonomy" id="653446"/>
    <lineage>
        <taxon>Eukaryota</taxon>
        <taxon>Fungi</taxon>
        <taxon>Dikarya</taxon>
        <taxon>Ascomycota</taxon>
        <taxon>Pezizomycotina</taxon>
        <taxon>Eurotiomycetes</taxon>
        <taxon>Eurotiomycetidae</taxon>
        <taxon>Onygenales</taxon>
        <taxon>Ajellomycetaceae</taxon>
        <taxon>Blastomyces</taxon>
    </lineage>
</organism>
<dbReference type="AlphaFoldDB" id="F2TT36"/>
<evidence type="ECO:0000313" key="3">
    <source>
        <dbReference type="EMBL" id="EGE86399.2"/>
    </source>
</evidence>
<dbReference type="Gene3D" id="3.40.50.720">
    <property type="entry name" value="NAD(P)-binding Rossmann-like Domain"/>
    <property type="match status" value="1"/>
</dbReference>
<dbReference type="PANTHER" id="PTHR43976:SF16">
    <property type="entry name" value="SHORT-CHAIN DEHYDROGENASE_REDUCTASE FAMILY PROTEIN"/>
    <property type="match status" value="1"/>
</dbReference>
<accession>F2TT36</accession>
<comment type="similarity">
    <text evidence="1">Belongs to the short-chain dehydrogenases/reductases (SDR) family.</text>
</comment>
<gene>
    <name evidence="3" type="ORF">BDDG_09344</name>
</gene>
<dbReference type="InterPro" id="IPR036291">
    <property type="entry name" value="NAD(P)-bd_dom_sf"/>
</dbReference>
<dbReference type="Proteomes" id="UP000007802">
    <property type="component" value="Unassembled WGS sequence"/>
</dbReference>
<protein>
    <submittedName>
        <fullName evidence="3">3-oxoacyl-[acyl-carrier-protein] reductase</fullName>
    </submittedName>
</protein>
<dbReference type="HOGENOM" id="CLU_1586029_0_0_1"/>
<dbReference type="EMBL" id="GG749542">
    <property type="protein sequence ID" value="EGE86399.2"/>
    <property type="molecule type" value="Genomic_DNA"/>
</dbReference>
<dbReference type="GO" id="GO:0016491">
    <property type="term" value="F:oxidoreductase activity"/>
    <property type="evidence" value="ECO:0007669"/>
    <property type="project" value="UniProtKB-KW"/>
</dbReference>
<keyword evidence="2" id="KW-0560">Oxidoreductase</keyword>
<evidence type="ECO:0000256" key="1">
    <source>
        <dbReference type="ARBA" id="ARBA00006484"/>
    </source>
</evidence>
<dbReference type="OrthoDB" id="1274115at2759"/>
<dbReference type="InterPro" id="IPR002347">
    <property type="entry name" value="SDR_fam"/>
</dbReference>
<reference evidence="3" key="1">
    <citation type="submission" date="2010-03" db="EMBL/GenBank/DDBJ databases">
        <title>Annotation of Blastomyces dermatitidis strain ATCC 18188.</title>
        <authorList>
            <consortium name="The Broad Institute Genome Sequencing Platform"/>
            <consortium name="Broad Institute Genome Sequencing Center for Infectious Disease."/>
            <person name="Cuomo C."/>
            <person name="Klein B."/>
            <person name="Sullivan T."/>
            <person name="Heitman J."/>
            <person name="Young S."/>
            <person name="Zeng Q."/>
            <person name="Gargeya S."/>
            <person name="Alvarado L."/>
            <person name="Berlin A.M."/>
            <person name="Chapman S.B."/>
            <person name="Chen Z."/>
            <person name="Freedman E."/>
            <person name="Gellesch M."/>
            <person name="Goldberg J."/>
            <person name="Griggs A."/>
            <person name="Gujja S."/>
            <person name="Heilman E."/>
            <person name="Heiman D."/>
            <person name="Howarth C."/>
            <person name="Mehta T."/>
            <person name="Neiman D."/>
            <person name="Pearson M."/>
            <person name="Roberts A."/>
            <person name="Saif S."/>
            <person name="Shea T."/>
            <person name="Shenoy N."/>
            <person name="Sisk P."/>
            <person name="Stolte C."/>
            <person name="Sykes S."/>
            <person name="White J."/>
            <person name="Yandava C."/>
            <person name="Haas B."/>
            <person name="Nusbaum C."/>
            <person name="Birren B."/>
        </authorList>
    </citation>
    <scope>NUCLEOTIDE SEQUENCE [LARGE SCALE GENOMIC DNA]</scope>
    <source>
        <strain evidence="3">ATCC 18188</strain>
    </source>
</reference>
<dbReference type="PANTHER" id="PTHR43976">
    <property type="entry name" value="SHORT CHAIN DEHYDROGENASE"/>
    <property type="match status" value="1"/>
</dbReference>
<dbReference type="SUPFAM" id="SSF51735">
    <property type="entry name" value="NAD(P)-binding Rossmann-fold domains"/>
    <property type="match status" value="1"/>
</dbReference>
<dbReference type="InterPro" id="IPR051911">
    <property type="entry name" value="SDR_oxidoreductase"/>
</dbReference>
<name>F2TT36_AJEDA</name>
<dbReference type="Pfam" id="PF00106">
    <property type="entry name" value="adh_short"/>
    <property type="match status" value="1"/>
</dbReference>